<proteinExistence type="predicted"/>
<evidence type="ECO:0000256" key="6">
    <source>
        <dbReference type="ARBA" id="ARBA00024937"/>
    </source>
</evidence>
<evidence type="ECO:0000256" key="5">
    <source>
        <dbReference type="ARBA" id="ARBA00023163"/>
    </source>
</evidence>
<evidence type="ECO:0000256" key="1">
    <source>
        <dbReference type="ARBA" id="ARBA00021390"/>
    </source>
</evidence>
<dbReference type="SMART" id="SM01134">
    <property type="entry name" value="DeoRC"/>
    <property type="match status" value="1"/>
</dbReference>
<dbReference type="Gene3D" id="3.40.50.1360">
    <property type="match status" value="1"/>
</dbReference>
<keyword evidence="2" id="KW-0678">Repressor</keyword>
<dbReference type="InterPro" id="IPR036390">
    <property type="entry name" value="WH_DNA-bd_sf"/>
</dbReference>
<accession>W6K3H0</accession>
<gene>
    <name evidence="8" type="ORF">BN11_2480005</name>
</gene>
<evidence type="ECO:0000313" key="9">
    <source>
        <dbReference type="Proteomes" id="UP000035763"/>
    </source>
</evidence>
<keyword evidence="9" id="KW-1185">Reference proteome</keyword>
<reference evidence="8 9" key="1">
    <citation type="journal article" date="2013" name="ISME J.">
        <title>A metabolic model for members of the genus Tetrasphaera involved in enhanced biological phosphorus removal.</title>
        <authorList>
            <person name="Kristiansen R."/>
            <person name="Nguyen H.T.T."/>
            <person name="Saunders A.M."/>
            <person name="Nielsen J.L."/>
            <person name="Wimmer R."/>
            <person name="Le V.Q."/>
            <person name="McIlroy S.J."/>
            <person name="Petrovski S."/>
            <person name="Seviour R.J."/>
            <person name="Calteau A."/>
            <person name="Nielsen K.L."/>
            <person name="Nielsen P.H."/>
        </authorList>
    </citation>
    <scope>NUCLEOTIDE SEQUENCE [LARGE SCALE GENOMIC DNA]</scope>
    <source>
        <strain evidence="8 9">Ben110</strain>
    </source>
</reference>
<dbReference type="InterPro" id="IPR050313">
    <property type="entry name" value="Carb_Metab_HTH_regulators"/>
</dbReference>
<name>W6K3H0_9MICO</name>
<keyword evidence="3" id="KW-0805">Transcription regulation</keyword>
<dbReference type="GO" id="GO:0003677">
    <property type="term" value="F:DNA binding"/>
    <property type="evidence" value="ECO:0007669"/>
    <property type="project" value="UniProtKB-KW"/>
</dbReference>
<sequence>MTAAAGVPENQLAAQRHQFILDTLRTRGQVGAKAVADSLGVTHETIRKDLVLLQERGLLRRVHGGAVPVESLAYEPPVTSRTARGEEKARIAAAAREFVPATGVVLFDSGTTTTGLAEIMPIAPELMAFTNSLPIAETLLGRVGTLSILGGRVRRETQASVDNWALRALESLRADVAFLGANAFSLEHGLSTPDEAEAAIKGAMVRAARMRVLLADSSKFGREAIYRYAEIADVDVLVTDSGLDPSDADRLTRECGVEVVRVP</sequence>
<dbReference type="SUPFAM" id="SSF46785">
    <property type="entry name" value="Winged helix' DNA-binding domain"/>
    <property type="match status" value="1"/>
</dbReference>
<dbReference type="STRING" id="1193182.BN11_2480005"/>
<comment type="function">
    <text evidence="6">Repressor of the lactose catabolism operon. Galactose-6-phosphate is the inducer.</text>
</comment>
<protein>
    <recommendedName>
        <fullName evidence="1">Lactose phosphotransferase system repressor</fullName>
    </recommendedName>
</protein>
<evidence type="ECO:0000256" key="4">
    <source>
        <dbReference type="ARBA" id="ARBA00023125"/>
    </source>
</evidence>
<dbReference type="PANTHER" id="PTHR30363">
    <property type="entry name" value="HTH-TYPE TRANSCRIPTIONAL REGULATOR SRLR-RELATED"/>
    <property type="match status" value="1"/>
</dbReference>
<dbReference type="InterPro" id="IPR001034">
    <property type="entry name" value="DeoR_HTH"/>
</dbReference>
<dbReference type="SUPFAM" id="SSF100950">
    <property type="entry name" value="NagB/RpiA/CoA transferase-like"/>
    <property type="match status" value="1"/>
</dbReference>
<dbReference type="InterPro" id="IPR036388">
    <property type="entry name" value="WH-like_DNA-bd_sf"/>
</dbReference>
<dbReference type="InterPro" id="IPR014036">
    <property type="entry name" value="DeoR-like_C"/>
</dbReference>
<dbReference type="OrthoDB" id="7688673at2"/>
<dbReference type="EMBL" id="CAJA01000166">
    <property type="protein sequence ID" value="CCH73249.1"/>
    <property type="molecule type" value="Genomic_DNA"/>
</dbReference>
<dbReference type="RefSeq" id="WP_048698748.1">
    <property type="nucleotide sequence ID" value="NZ_HG764815.1"/>
</dbReference>
<dbReference type="Gene3D" id="1.10.10.10">
    <property type="entry name" value="Winged helix-like DNA-binding domain superfamily/Winged helix DNA-binding domain"/>
    <property type="match status" value="1"/>
</dbReference>
<evidence type="ECO:0000313" key="8">
    <source>
        <dbReference type="EMBL" id="CCH73249.1"/>
    </source>
</evidence>
<dbReference type="GO" id="GO:0003700">
    <property type="term" value="F:DNA-binding transcription factor activity"/>
    <property type="evidence" value="ECO:0007669"/>
    <property type="project" value="InterPro"/>
</dbReference>
<dbReference type="Proteomes" id="UP000035763">
    <property type="component" value="Unassembled WGS sequence"/>
</dbReference>
<feature type="domain" description="HTH deoR-type" evidence="7">
    <location>
        <begin position="13"/>
        <end position="68"/>
    </location>
</feature>
<dbReference type="PANTHER" id="PTHR30363:SF4">
    <property type="entry name" value="GLYCEROL-3-PHOSPHATE REGULON REPRESSOR"/>
    <property type="match status" value="1"/>
</dbReference>
<organism evidence="8 9">
    <name type="scientific">Nostocoides australiense Ben110</name>
    <dbReference type="NCBI Taxonomy" id="1193182"/>
    <lineage>
        <taxon>Bacteria</taxon>
        <taxon>Bacillati</taxon>
        <taxon>Actinomycetota</taxon>
        <taxon>Actinomycetes</taxon>
        <taxon>Micrococcales</taxon>
        <taxon>Intrasporangiaceae</taxon>
        <taxon>Nostocoides</taxon>
    </lineage>
</organism>
<dbReference type="InterPro" id="IPR037171">
    <property type="entry name" value="NagB/RpiA_transferase-like"/>
</dbReference>
<dbReference type="PROSITE" id="PS51000">
    <property type="entry name" value="HTH_DEOR_2"/>
    <property type="match status" value="1"/>
</dbReference>
<keyword evidence="5" id="KW-0804">Transcription</keyword>
<dbReference type="Pfam" id="PF08220">
    <property type="entry name" value="HTH_DeoR"/>
    <property type="match status" value="1"/>
</dbReference>
<dbReference type="InterPro" id="IPR018356">
    <property type="entry name" value="Tscrpt_reg_HTH_DeoR_CS"/>
</dbReference>
<dbReference type="PRINTS" id="PR00037">
    <property type="entry name" value="HTHLACR"/>
</dbReference>
<comment type="caution">
    <text evidence="8">The sequence shown here is derived from an EMBL/GenBank/DDBJ whole genome shotgun (WGS) entry which is preliminary data.</text>
</comment>
<dbReference type="AlphaFoldDB" id="W6K3H0"/>
<evidence type="ECO:0000256" key="3">
    <source>
        <dbReference type="ARBA" id="ARBA00023015"/>
    </source>
</evidence>
<evidence type="ECO:0000256" key="2">
    <source>
        <dbReference type="ARBA" id="ARBA00022491"/>
    </source>
</evidence>
<evidence type="ECO:0000259" key="7">
    <source>
        <dbReference type="PROSITE" id="PS51000"/>
    </source>
</evidence>
<dbReference type="PROSITE" id="PS00894">
    <property type="entry name" value="HTH_DEOR_1"/>
    <property type="match status" value="1"/>
</dbReference>
<dbReference type="Pfam" id="PF00455">
    <property type="entry name" value="DeoRC"/>
    <property type="match status" value="1"/>
</dbReference>
<keyword evidence="4" id="KW-0238">DNA-binding</keyword>
<dbReference type="SMART" id="SM00420">
    <property type="entry name" value="HTH_DEOR"/>
    <property type="match status" value="1"/>
</dbReference>